<evidence type="ECO:0000259" key="2">
    <source>
        <dbReference type="Pfam" id="PF00135"/>
    </source>
</evidence>
<evidence type="ECO:0000256" key="1">
    <source>
        <dbReference type="RuleBase" id="RU361235"/>
    </source>
</evidence>
<dbReference type="RefSeq" id="WP_219353850.1">
    <property type="nucleotide sequence ID" value="NZ_CP080034.1"/>
</dbReference>
<dbReference type="PROSITE" id="PS51318">
    <property type="entry name" value="TAT"/>
    <property type="match status" value="1"/>
</dbReference>
<name>A0ABX8TPA5_9CAUL</name>
<dbReference type="InterPro" id="IPR006311">
    <property type="entry name" value="TAT_signal"/>
</dbReference>
<feature type="signal peptide" evidence="1">
    <location>
        <begin position="1"/>
        <end position="25"/>
    </location>
</feature>
<feature type="domain" description="Carboxylesterase type B" evidence="2">
    <location>
        <begin position="33"/>
        <end position="502"/>
    </location>
</feature>
<protein>
    <recommendedName>
        <fullName evidence="1">Carboxylic ester hydrolase</fullName>
        <ecNumber evidence="1">3.1.1.-</ecNumber>
    </recommendedName>
</protein>
<evidence type="ECO:0000313" key="4">
    <source>
        <dbReference type="Proteomes" id="UP000824334"/>
    </source>
</evidence>
<gene>
    <name evidence="3" type="ORF">KWG56_04235</name>
</gene>
<feature type="chain" id="PRO_5044971638" description="Carboxylic ester hydrolase" evidence="1">
    <location>
        <begin position="26"/>
        <end position="531"/>
    </location>
</feature>
<evidence type="ECO:0000313" key="3">
    <source>
        <dbReference type="EMBL" id="QYC11219.1"/>
    </source>
</evidence>
<keyword evidence="1" id="KW-0732">Signal</keyword>
<keyword evidence="4" id="KW-1185">Reference proteome</keyword>
<organism evidence="3 4">
    <name type="scientific">Brevundimonas nasdae</name>
    <dbReference type="NCBI Taxonomy" id="172043"/>
    <lineage>
        <taxon>Bacteria</taxon>
        <taxon>Pseudomonadati</taxon>
        <taxon>Pseudomonadota</taxon>
        <taxon>Alphaproteobacteria</taxon>
        <taxon>Caulobacterales</taxon>
        <taxon>Caulobacteraceae</taxon>
        <taxon>Brevundimonas</taxon>
    </lineage>
</organism>
<proteinExistence type="inferred from homology"/>
<dbReference type="PROSITE" id="PS00941">
    <property type="entry name" value="CARBOXYLESTERASE_B_2"/>
    <property type="match status" value="1"/>
</dbReference>
<dbReference type="InterPro" id="IPR019819">
    <property type="entry name" value="Carboxylesterase_B_CS"/>
</dbReference>
<dbReference type="InterPro" id="IPR050309">
    <property type="entry name" value="Type-B_Carboxylest/Lipase"/>
</dbReference>
<dbReference type="EMBL" id="CP080034">
    <property type="protein sequence ID" value="QYC11219.1"/>
    <property type="molecule type" value="Genomic_DNA"/>
</dbReference>
<dbReference type="PANTHER" id="PTHR11559">
    <property type="entry name" value="CARBOXYLESTERASE"/>
    <property type="match status" value="1"/>
</dbReference>
<dbReference type="InterPro" id="IPR002018">
    <property type="entry name" value="CarbesteraseB"/>
</dbReference>
<reference evidence="3 4" key="1">
    <citation type="submission" date="2021-07" db="EMBL/GenBank/DDBJ databases">
        <title>Isolation and characterization of bacteria from a gold mining with a capacity of golden bioaccumulation.</title>
        <authorList>
            <person name="Yang X.J."/>
        </authorList>
    </citation>
    <scope>NUCLEOTIDE SEQUENCE [LARGE SCALE GENOMIC DNA]</scope>
    <source>
        <strain evidence="3 4">Au29</strain>
    </source>
</reference>
<keyword evidence="1" id="KW-0378">Hydrolase</keyword>
<dbReference type="EC" id="3.1.1.-" evidence="1"/>
<dbReference type="GeneID" id="94374463"/>
<dbReference type="Proteomes" id="UP000824334">
    <property type="component" value="Chromosome"/>
</dbReference>
<sequence length="531" mass="56722">MVLSVSSRRRVLQSCAAALFVGVLAAPVAAGAEPVVRTQTGRVSGVVDAQGVASFKGIPYARPPVGDLRWRAPQTPEHWRGVRNGSRMGAICMQPDSPSLAVQPPMSEDCLTINVWRPESASSARLPVLVWIHGGGWVTGSSAEPEYDGSALAGRGVIVVSFNYRLGRFGFFAHPELSRADADHGLLGNYGYMDQLAALRWVRDNVGVFGGDPTRVTLFGSSAGGASVEAMMMAPEARDLFSAVIISSSADPDMPHLTQKSAGGLPSGEAAGTGFARLVQAENLAQLRRLPAARLLEQAAFPNMRPDLFSGPMIDGRLVTEAPGSAFAAGRVARVPLLGGAQDGELLGVLQSPNADAMSALLASRLPAGTFDRLRPLYDPQGTARVARVRLDMLGDRLFVAHGRETVRAMQRLGLPAWEYRFAHVAEAHRGDWIGAGHGSNGGYAFDRLDAMPKDAGPFSAADHRIARAYADVIVNFVKRHDPNGPTTPTWPQQQPNDQIMWIGEDGLKLMVDPWRSRLDAMGSVTGVRAN</sequence>
<dbReference type="PROSITE" id="PS00122">
    <property type="entry name" value="CARBOXYLESTERASE_B_1"/>
    <property type="match status" value="1"/>
</dbReference>
<comment type="similarity">
    <text evidence="1">Belongs to the type-B carboxylesterase/lipase family.</text>
</comment>
<accession>A0ABX8TPA5</accession>
<dbReference type="InterPro" id="IPR019826">
    <property type="entry name" value="Carboxylesterase_B_AS"/>
</dbReference>
<dbReference type="Pfam" id="PF00135">
    <property type="entry name" value="COesterase"/>
    <property type="match status" value="1"/>
</dbReference>